<accession>A0AC34GVX2</accession>
<name>A0AC34GVX2_9BILA</name>
<evidence type="ECO:0000313" key="2">
    <source>
        <dbReference type="WBParaSite" id="ES5_v2.g9139.t1"/>
    </source>
</evidence>
<reference evidence="2" key="1">
    <citation type="submission" date="2022-11" db="UniProtKB">
        <authorList>
            <consortium name="WormBaseParasite"/>
        </authorList>
    </citation>
    <scope>IDENTIFICATION</scope>
</reference>
<protein>
    <submittedName>
        <fullName evidence="2">Uncharacterized protein</fullName>
    </submittedName>
</protein>
<organism evidence="1 2">
    <name type="scientific">Panagrolaimus sp. ES5</name>
    <dbReference type="NCBI Taxonomy" id="591445"/>
    <lineage>
        <taxon>Eukaryota</taxon>
        <taxon>Metazoa</taxon>
        <taxon>Ecdysozoa</taxon>
        <taxon>Nematoda</taxon>
        <taxon>Chromadorea</taxon>
        <taxon>Rhabditida</taxon>
        <taxon>Tylenchina</taxon>
        <taxon>Panagrolaimomorpha</taxon>
        <taxon>Panagrolaimoidea</taxon>
        <taxon>Panagrolaimidae</taxon>
        <taxon>Panagrolaimus</taxon>
    </lineage>
</organism>
<proteinExistence type="predicted"/>
<sequence>MEVFNSDPNKFIYAKYFTKRCIYSNGDDKDKNRDYMDLFMSARKTSILFPTPNISDFCFADLPAHWKYLERCILLQKFPTKKISSELVITEIYKNVAIAYDRTYVKQPVALFRHYCLEFDTLYLGRTFLGRIGKFFVPQQEDQQTLVLTDLFCTIKTFKSPIFKIPIEPNATNVIIPDFSFIVNPKRIKLKKYKNCHVMFCGFGAIIVPPELIHIFDHVNAVITSSIFYRIHGVEKDLFACWELKDSFTIYVNNNLYATCKYGIYHYVPKEELRLAFQVSNGLDEKHEFLAPLAIVDEENLAFEYPDFECSEIDEFVDYCIEKKRTRFRRM</sequence>
<dbReference type="Proteomes" id="UP000887579">
    <property type="component" value="Unplaced"/>
</dbReference>
<evidence type="ECO:0000313" key="1">
    <source>
        <dbReference type="Proteomes" id="UP000887579"/>
    </source>
</evidence>
<dbReference type="WBParaSite" id="ES5_v2.g9139.t1">
    <property type="protein sequence ID" value="ES5_v2.g9139.t1"/>
    <property type="gene ID" value="ES5_v2.g9139"/>
</dbReference>